<keyword evidence="5" id="KW-0539">Nucleus</keyword>
<feature type="domain" description="Zn(2)-C6 fungal-type" evidence="6">
    <location>
        <begin position="2"/>
        <end position="31"/>
    </location>
</feature>
<evidence type="ECO:0000256" key="1">
    <source>
        <dbReference type="ARBA" id="ARBA00022723"/>
    </source>
</evidence>
<dbReference type="InterPro" id="IPR007219">
    <property type="entry name" value="XnlR_reg_dom"/>
</dbReference>
<evidence type="ECO:0000256" key="4">
    <source>
        <dbReference type="ARBA" id="ARBA00023163"/>
    </source>
</evidence>
<dbReference type="GO" id="GO:0008270">
    <property type="term" value="F:zinc ion binding"/>
    <property type="evidence" value="ECO:0007669"/>
    <property type="project" value="InterPro"/>
</dbReference>
<evidence type="ECO:0000256" key="5">
    <source>
        <dbReference type="ARBA" id="ARBA00023242"/>
    </source>
</evidence>
<dbReference type="GeneID" id="81602281"/>
<dbReference type="CDD" id="cd00067">
    <property type="entry name" value="GAL4"/>
    <property type="match status" value="1"/>
</dbReference>
<evidence type="ECO:0000256" key="2">
    <source>
        <dbReference type="ARBA" id="ARBA00023015"/>
    </source>
</evidence>
<proteinExistence type="predicted"/>
<dbReference type="InterPro" id="IPR036864">
    <property type="entry name" value="Zn2-C6_fun-type_DNA-bd_sf"/>
</dbReference>
<keyword evidence="4" id="KW-0804">Transcription</keyword>
<dbReference type="GO" id="GO:0006351">
    <property type="term" value="P:DNA-templated transcription"/>
    <property type="evidence" value="ECO:0007669"/>
    <property type="project" value="InterPro"/>
</dbReference>
<dbReference type="SUPFAM" id="SSF57701">
    <property type="entry name" value="Zn2/Cys6 DNA-binding domain"/>
    <property type="match status" value="1"/>
</dbReference>
<dbReference type="PANTHER" id="PTHR31668:SF19">
    <property type="entry name" value="ZN(2)-C6 FUNGAL-TYPE DOMAIN-CONTAINING PROTEIN-RELATED"/>
    <property type="match status" value="1"/>
</dbReference>
<reference evidence="7" key="2">
    <citation type="journal article" date="2023" name="IMA Fungus">
        <title>Comparative genomic study of the Penicillium genus elucidates a diverse pangenome and 15 lateral gene transfer events.</title>
        <authorList>
            <person name="Petersen C."/>
            <person name="Sorensen T."/>
            <person name="Nielsen M.R."/>
            <person name="Sondergaard T.E."/>
            <person name="Sorensen J.L."/>
            <person name="Fitzpatrick D.A."/>
            <person name="Frisvad J.C."/>
            <person name="Nielsen K.L."/>
        </authorList>
    </citation>
    <scope>NUCLEOTIDE SEQUENCE</scope>
    <source>
        <strain evidence="7">IBT 16125</strain>
    </source>
</reference>
<dbReference type="Proteomes" id="UP001213681">
    <property type="component" value="Unassembled WGS sequence"/>
</dbReference>
<accession>A0AAD6C3H4</accession>
<dbReference type="RefSeq" id="XP_056764864.1">
    <property type="nucleotide sequence ID" value="XM_056912038.1"/>
</dbReference>
<dbReference type="GO" id="GO:0003677">
    <property type="term" value="F:DNA binding"/>
    <property type="evidence" value="ECO:0007669"/>
    <property type="project" value="UniProtKB-KW"/>
</dbReference>
<evidence type="ECO:0000259" key="6">
    <source>
        <dbReference type="PROSITE" id="PS50048"/>
    </source>
</evidence>
<organism evidence="7 8">
    <name type="scientific">Penicillium daleae</name>
    <dbReference type="NCBI Taxonomy" id="63821"/>
    <lineage>
        <taxon>Eukaryota</taxon>
        <taxon>Fungi</taxon>
        <taxon>Dikarya</taxon>
        <taxon>Ascomycota</taxon>
        <taxon>Pezizomycotina</taxon>
        <taxon>Eurotiomycetes</taxon>
        <taxon>Eurotiomycetidae</taxon>
        <taxon>Eurotiales</taxon>
        <taxon>Aspergillaceae</taxon>
        <taxon>Penicillium</taxon>
    </lineage>
</organism>
<dbReference type="AlphaFoldDB" id="A0AAD6C3H4"/>
<dbReference type="Pfam" id="PF00172">
    <property type="entry name" value="Zn_clus"/>
    <property type="match status" value="1"/>
</dbReference>
<sequence>MACDNCRRRKVKCNRTQPCSKCIEVNLQCGYHTVPRRKGPKGRTARVLSALPSLAVYNERPSLSSSSSSPATTCVTPPMSCDVPPSLPCPPQRVSSTVLLAHVNVFLKHLYPIMPVFDSNQVVEDCGHVESLSPPRYAFLLALCAATHLQLNLDATQGDSGLRSSEYGEVLVTEALRTLRDFDPIEHLQIDTVLSSFFLFAAYGNMDRQSHAWYYLSQSISYAYALDLHREQTYASLSHAEAELRRRVFWLLFITERAYALQRKKPVMLHGSIRKPSIFTSSAPALLYGFVNLISVFEKLTPEFYNWNACDSDDSIDTYALSKIYQSIACPLPPLTEIPEIQQVDLVVTQQWLQTRLWQTAIDHASKCGDILPLQAPAAAGRAVMGFLASVSHESTDAHGIGIEQKLYDLGTSLVHLSQRSLQRVAAAQVNYMAANVAEVLSAILTSLVRIRGAQSYLFASLLHKSESILGLDAVPHAMNLDLPLDLDCHNRLVEWATTQTNLLTVDKPEETAEYVDTQASDTACGIPQGV</sequence>
<evidence type="ECO:0000313" key="7">
    <source>
        <dbReference type="EMBL" id="KAJ5444784.1"/>
    </source>
</evidence>
<reference evidence="7" key="1">
    <citation type="submission" date="2022-12" db="EMBL/GenBank/DDBJ databases">
        <authorList>
            <person name="Petersen C."/>
        </authorList>
    </citation>
    <scope>NUCLEOTIDE SEQUENCE</scope>
    <source>
        <strain evidence="7">IBT 16125</strain>
    </source>
</reference>
<dbReference type="GO" id="GO:0000981">
    <property type="term" value="F:DNA-binding transcription factor activity, RNA polymerase II-specific"/>
    <property type="evidence" value="ECO:0007669"/>
    <property type="project" value="InterPro"/>
</dbReference>
<dbReference type="InterPro" id="IPR001138">
    <property type="entry name" value="Zn2Cys6_DnaBD"/>
</dbReference>
<dbReference type="CDD" id="cd12148">
    <property type="entry name" value="fungal_TF_MHR"/>
    <property type="match status" value="1"/>
</dbReference>
<dbReference type="Pfam" id="PF04082">
    <property type="entry name" value="Fungal_trans"/>
    <property type="match status" value="1"/>
</dbReference>
<dbReference type="PANTHER" id="PTHR31668">
    <property type="entry name" value="GLUCOSE TRANSPORT TRANSCRIPTION REGULATOR RGT1-RELATED-RELATED"/>
    <property type="match status" value="1"/>
</dbReference>
<keyword evidence="3" id="KW-0238">DNA-binding</keyword>
<dbReference type="SMART" id="SM00906">
    <property type="entry name" value="Fungal_trans"/>
    <property type="match status" value="1"/>
</dbReference>
<dbReference type="PROSITE" id="PS50048">
    <property type="entry name" value="ZN2_CY6_FUNGAL_2"/>
    <property type="match status" value="1"/>
</dbReference>
<dbReference type="PROSITE" id="PS00463">
    <property type="entry name" value="ZN2_CY6_FUNGAL_1"/>
    <property type="match status" value="1"/>
</dbReference>
<dbReference type="Gene3D" id="4.10.240.10">
    <property type="entry name" value="Zn(2)-C6 fungal-type DNA-binding domain"/>
    <property type="match status" value="1"/>
</dbReference>
<dbReference type="InterPro" id="IPR050797">
    <property type="entry name" value="Carb_Metab_Trans_Reg"/>
</dbReference>
<comment type="caution">
    <text evidence="7">The sequence shown here is derived from an EMBL/GenBank/DDBJ whole genome shotgun (WGS) entry which is preliminary data.</text>
</comment>
<dbReference type="SMART" id="SM00066">
    <property type="entry name" value="GAL4"/>
    <property type="match status" value="1"/>
</dbReference>
<keyword evidence="8" id="KW-1185">Reference proteome</keyword>
<name>A0AAD6C3H4_9EURO</name>
<gene>
    <name evidence="7" type="ORF">N7458_008656</name>
</gene>
<protein>
    <submittedName>
        <fullName evidence="7">Transcriptional regulator family: Fungal Specific TF</fullName>
    </submittedName>
</protein>
<dbReference type="EMBL" id="JAPVEA010000007">
    <property type="protein sequence ID" value="KAJ5444784.1"/>
    <property type="molecule type" value="Genomic_DNA"/>
</dbReference>
<keyword evidence="1" id="KW-0479">Metal-binding</keyword>
<keyword evidence="2" id="KW-0805">Transcription regulation</keyword>
<evidence type="ECO:0000313" key="8">
    <source>
        <dbReference type="Proteomes" id="UP001213681"/>
    </source>
</evidence>
<evidence type="ECO:0000256" key="3">
    <source>
        <dbReference type="ARBA" id="ARBA00023125"/>
    </source>
</evidence>